<dbReference type="GO" id="GO:0007018">
    <property type="term" value="P:microtubule-based movement"/>
    <property type="evidence" value="ECO:0007669"/>
    <property type="project" value="InterPro"/>
</dbReference>
<organism evidence="11 12">
    <name type="scientific">Intoshia linei</name>
    <dbReference type="NCBI Taxonomy" id="1819745"/>
    <lineage>
        <taxon>Eukaryota</taxon>
        <taxon>Metazoa</taxon>
        <taxon>Spiralia</taxon>
        <taxon>Lophotrochozoa</taxon>
        <taxon>Mesozoa</taxon>
        <taxon>Orthonectida</taxon>
        <taxon>Rhopaluridae</taxon>
        <taxon>Intoshia</taxon>
    </lineage>
</organism>
<keyword evidence="6" id="KW-0175">Coiled coil</keyword>
<keyword evidence="12" id="KW-1185">Reference proteome</keyword>
<evidence type="ECO:0000256" key="6">
    <source>
        <dbReference type="ARBA" id="ARBA00023054"/>
    </source>
</evidence>
<dbReference type="OrthoDB" id="3176171at2759"/>
<dbReference type="EMBL" id="LWCA01001574">
    <property type="protein sequence ID" value="OAF64857.1"/>
    <property type="molecule type" value="Genomic_DNA"/>
</dbReference>
<dbReference type="GO" id="GO:0005524">
    <property type="term" value="F:ATP binding"/>
    <property type="evidence" value="ECO:0007669"/>
    <property type="project" value="UniProtKB-UniRule"/>
</dbReference>
<comment type="similarity">
    <text evidence="9">Belongs to the TRAFAC class myosin-kinesin ATPase superfamily. Kinesin family.</text>
</comment>
<keyword evidence="7 9" id="KW-0505">Motor protein</keyword>
<keyword evidence="3" id="KW-0493">Microtubule</keyword>
<evidence type="ECO:0000259" key="10">
    <source>
        <dbReference type="PROSITE" id="PS50067"/>
    </source>
</evidence>
<dbReference type="SMART" id="SM00129">
    <property type="entry name" value="KISc"/>
    <property type="match status" value="1"/>
</dbReference>
<dbReference type="InterPro" id="IPR027417">
    <property type="entry name" value="P-loop_NTPase"/>
</dbReference>
<name>A0A177AS61_9BILA</name>
<dbReference type="InterPro" id="IPR036961">
    <property type="entry name" value="Kinesin_motor_dom_sf"/>
</dbReference>
<evidence type="ECO:0000313" key="12">
    <source>
        <dbReference type="Proteomes" id="UP000078046"/>
    </source>
</evidence>
<dbReference type="PANTHER" id="PTHR47969">
    <property type="entry name" value="CHROMOSOME-ASSOCIATED KINESIN KIF4A-RELATED"/>
    <property type="match status" value="1"/>
</dbReference>
<dbReference type="GO" id="GO:0005102">
    <property type="term" value="F:signaling receptor binding"/>
    <property type="evidence" value="ECO:0007669"/>
    <property type="project" value="InterPro"/>
</dbReference>
<evidence type="ECO:0000256" key="4">
    <source>
        <dbReference type="ARBA" id="ARBA00022741"/>
    </source>
</evidence>
<feature type="domain" description="Kinesin motor" evidence="10">
    <location>
        <begin position="64"/>
        <end position="234"/>
    </location>
</feature>
<evidence type="ECO:0000256" key="7">
    <source>
        <dbReference type="ARBA" id="ARBA00023175"/>
    </source>
</evidence>
<comment type="caution">
    <text evidence="11">The sequence shown here is derived from an EMBL/GenBank/DDBJ whole genome shotgun (WGS) entry which is preliminary data.</text>
</comment>
<dbReference type="PROSITE" id="PS50067">
    <property type="entry name" value="KINESIN_MOTOR_2"/>
    <property type="match status" value="1"/>
</dbReference>
<gene>
    <name evidence="11" type="ORF">A3Q56_07436</name>
</gene>
<dbReference type="SUPFAM" id="SSF52540">
    <property type="entry name" value="P-loop containing nucleoside triphosphate hydrolases"/>
    <property type="match status" value="1"/>
</dbReference>
<keyword evidence="5 9" id="KW-0067">ATP-binding</keyword>
<dbReference type="Pfam" id="PF00225">
    <property type="entry name" value="Kinesin"/>
    <property type="match status" value="1"/>
</dbReference>
<evidence type="ECO:0000256" key="2">
    <source>
        <dbReference type="ARBA" id="ARBA00022490"/>
    </source>
</evidence>
<comment type="subcellular location">
    <subcellularLocation>
        <location evidence="1">Cytoplasm</location>
        <location evidence="1">Cytoskeleton</location>
    </subcellularLocation>
</comment>
<dbReference type="PRINTS" id="PR00380">
    <property type="entry name" value="KINESINHEAVY"/>
</dbReference>
<dbReference type="InterPro" id="IPR027640">
    <property type="entry name" value="Kinesin-like_fam"/>
</dbReference>
<keyword evidence="2" id="KW-0963">Cytoplasm</keyword>
<dbReference type="Gene3D" id="3.40.850.10">
    <property type="entry name" value="Kinesin motor domain"/>
    <property type="match status" value="1"/>
</dbReference>
<sequence length="234" mass="26914">MMMDLYDEEIRKYINNFQWGSCSDDVNYGERFSTRILDTLENPNTQNRLINLWNYKIGREGVTEGYNGTIFAYGQTGCGKSYSMQGVVHPKSQIGIIPRAFTQIFNKINISGNIKYLITISYLEIYNEIIYDLFGKNKNSKLELKEHPEYGVYVQDLSMHTCSSIDECQSLIEKGWRNRATGSTQMNKCSSRSHAIFTMKLDRIEVDQNEKDHIRQGKLNLVDLAGSERQSKSG</sequence>
<dbReference type="GO" id="GO:0008017">
    <property type="term" value="F:microtubule binding"/>
    <property type="evidence" value="ECO:0007669"/>
    <property type="project" value="InterPro"/>
</dbReference>
<accession>A0A177AS61</accession>
<protein>
    <recommendedName>
        <fullName evidence="10">Kinesin motor domain-containing protein</fullName>
    </recommendedName>
</protein>
<dbReference type="Proteomes" id="UP000078046">
    <property type="component" value="Unassembled WGS sequence"/>
</dbReference>
<dbReference type="PROSITE" id="PS00411">
    <property type="entry name" value="KINESIN_MOTOR_1"/>
    <property type="match status" value="1"/>
</dbReference>
<dbReference type="InterPro" id="IPR001752">
    <property type="entry name" value="Kinesin_motor_dom"/>
</dbReference>
<evidence type="ECO:0000256" key="5">
    <source>
        <dbReference type="ARBA" id="ARBA00022840"/>
    </source>
</evidence>
<evidence type="ECO:0000256" key="1">
    <source>
        <dbReference type="ARBA" id="ARBA00004245"/>
    </source>
</evidence>
<evidence type="ECO:0000313" key="11">
    <source>
        <dbReference type="EMBL" id="OAF64857.1"/>
    </source>
</evidence>
<keyword evidence="8" id="KW-0206">Cytoskeleton</keyword>
<dbReference type="InterPro" id="IPR019821">
    <property type="entry name" value="Kinesin_motor_CS"/>
</dbReference>
<dbReference type="GO" id="GO:0005874">
    <property type="term" value="C:microtubule"/>
    <property type="evidence" value="ECO:0007669"/>
    <property type="project" value="UniProtKB-KW"/>
</dbReference>
<proteinExistence type="inferred from homology"/>
<reference evidence="11 12" key="1">
    <citation type="submission" date="2016-04" db="EMBL/GenBank/DDBJ databases">
        <title>The genome of Intoshia linei affirms orthonectids as highly simplified spiralians.</title>
        <authorList>
            <person name="Mikhailov K.V."/>
            <person name="Slusarev G.S."/>
            <person name="Nikitin M.A."/>
            <person name="Logacheva M.D."/>
            <person name="Penin A."/>
            <person name="Aleoshin V."/>
            <person name="Panchin Y.V."/>
        </authorList>
    </citation>
    <scope>NUCLEOTIDE SEQUENCE [LARGE SCALE GENOMIC DNA]</scope>
    <source>
        <strain evidence="11">Intl2013</strain>
        <tissue evidence="11">Whole animal</tissue>
    </source>
</reference>
<dbReference type="GO" id="GO:0003777">
    <property type="term" value="F:microtubule motor activity"/>
    <property type="evidence" value="ECO:0007669"/>
    <property type="project" value="InterPro"/>
</dbReference>
<keyword evidence="4 9" id="KW-0547">Nucleotide-binding</keyword>
<dbReference type="GO" id="GO:0005576">
    <property type="term" value="C:extracellular region"/>
    <property type="evidence" value="ECO:0007669"/>
    <property type="project" value="InterPro"/>
</dbReference>
<evidence type="ECO:0000256" key="8">
    <source>
        <dbReference type="ARBA" id="ARBA00023212"/>
    </source>
</evidence>
<evidence type="ECO:0000256" key="3">
    <source>
        <dbReference type="ARBA" id="ARBA00022701"/>
    </source>
</evidence>
<dbReference type="AlphaFoldDB" id="A0A177AS61"/>
<feature type="binding site" evidence="9">
    <location>
        <begin position="74"/>
        <end position="81"/>
    </location>
    <ligand>
        <name>ATP</name>
        <dbReference type="ChEBI" id="CHEBI:30616"/>
    </ligand>
</feature>
<dbReference type="GO" id="GO:0016055">
    <property type="term" value="P:Wnt signaling pathway"/>
    <property type="evidence" value="ECO:0007669"/>
    <property type="project" value="UniProtKB-KW"/>
</dbReference>
<dbReference type="PANTHER" id="PTHR47969:SF21">
    <property type="entry name" value="KINESIN-LIKE PROTEIN"/>
    <property type="match status" value="1"/>
</dbReference>
<evidence type="ECO:0000256" key="9">
    <source>
        <dbReference type="PROSITE-ProRule" id="PRU00283"/>
    </source>
</evidence>